<dbReference type="PROSITE" id="PS50011">
    <property type="entry name" value="PROTEIN_KINASE_DOM"/>
    <property type="match status" value="1"/>
</dbReference>
<dbReference type="AlphaFoldDB" id="A0AAV5EUR5"/>
<dbReference type="CDD" id="cd21037">
    <property type="entry name" value="MLKL_NTD"/>
    <property type="match status" value="1"/>
</dbReference>
<sequence>MDIAKLAGVDAVKLVVMIVQAAQAVRHNKKTCQQLVHHVKIIGDLLKKLQNSEMMQQPEIRNGLNELEEILRQAYMLVTSCQNNSYIYHLVMSKRQAEQFRVLQNRIASCLQVFPLISHIDTSDRLDQILEIIYPTRSQTVKEVPGLITGCLNPSTTICSHRDASLKDLSHLITESFKFNLFQLIDATNNFSHENQIGQGTFGCVYKGRLHNGLEVAVKRCFESPSSPNQIDVQDLEFQNEIHFLTKLQHTNIIKLVGYCIHGKERILVYEYMSNGSFDTFISGMFKDNKTASGLACTVPDN</sequence>
<dbReference type="InterPro" id="IPR000719">
    <property type="entry name" value="Prot_kinase_dom"/>
</dbReference>
<dbReference type="GO" id="GO:0004672">
    <property type="term" value="F:protein kinase activity"/>
    <property type="evidence" value="ECO:0007669"/>
    <property type="project" value="InterPro"/>
</dbReference>
<feature type="binding site" evidence="1">
    <location>
        <position position="219"/>
    </location>
    <ligand>
        <name>ATP</name>
        <dbReference type="ChEBI" id="CHEBI:30616"/>
    </ligand>
</feature>
<dbReference type="Pfam" id="PF19584">
    <property type="entry name" value="MCAfunc"/>
    <property type="match status" value="1"/>
</dbReference>
<dbReference type="Proteomes" id="UP001054889">
    <property type="component" value="Unassembled WGS sequence"/>
</dbReference>
<protein>
    <recommendedName>
        <fullName evidence="2">Protein kinase domain-containing protein</fullName>
    </recommendedName>
</protein>
<dbReference type="EMBL" id="BQKI01000078">
    <property type="protein sequence ID" value="GJN25816.1"/>
    <property type="molecule type" value="Genomic_DNA"/>
</dbReference>
<dbReference type="Pfam" id="PF07714">
    <property type="entry name" value="PK_Tyr_Ser-Thr"/>
    <property type="match status" value="1"/>
</dbReference>
<dbReference type="InterPro" id="IPR059179">
    <property type="entry name" value="MLKL-like_MCAfunc"/>
</dbReference>
<dbReference type="PROSITE" id="PS00107">
    <property type="entry name" value="PROTEIN_KINASE_ATP"/>
    <property type="match status" value="1"/>
</dbReference>
<evidence type="ECO:0000313" key="3">
    <source>
        <dbReference type="EMBL" id="GJN25816.1"/>
    </source>
</evidence>
<accession>A0AAV5EUR5</accession>
<comment type="caution">
    <text evidence="3">The sequence shown here is derived from an EMBL/GenBank/DDBJ whole genome shotgun (WGS) entry which is preliminary data.</text>
</comment>
<reference evidence="3" key="2">
    <citation type="submission" date="2021-12" db="EMBL/GenBank/DDBJ databases">
        <title>Resequencing data analysis of finger millet.</title>
        <authorList>
            <person name="Hatakeyama M."/>
            <person name="Aluri S."/>
            <person name="Balachadran M.T."/>
            <person name="Sivarajan S.R."/>
            <person name="Poveda L."/>
            <person name="Shimizu-Inatsugi R."/>
            <person name="Schlapbach R."/>
            <person name="Sreeman S.M."/>
            <person name="Shimizu K.K."/>
        </authorList>
    </citation>
    <scope>NUCLEOTIDE SEQUENCE</scope>
</reference>
<dbReference type="InterPro" id="IPR001245">
    <property type="entry name" value="Ser-Thr/Tyr_kinase_cat_dom"/>
</dbReference>
<dbReference type="PANTHER" id="PTHR46604:SF11">
    <property type="entry name" value="OS11G0670100 PROTEIN"/>
    <property type="match status" value="1"/>
</dbReference>
<keyword evidence="1" id="KW-0067">ATP-binding</keyword>
<dbReference type="Gene3D" id="3.30.200.20">
    <property type="entry name" value="Phosphorylase Kinase, domain 1"/>
    <property type="match status" value="1"/>
</dbReference>
<reference evidence="3" key="1">
    <citation type="journal article" date="2018" name="DNA Res.">
        <title>Multiple hybrid de novo genome assembly of finger millet, an orphan allotetraploid crop.</title>
        <authorList>
            <person name="Hatakeyama M."/>
            <person name="Aluri S."/>
            <person name="Balachadran M.T."/>
            <person name="Sivarajan S.R."/>
            <person name="Patrignani A."/>
            <person name="Gruter S."/>
            <person name="Poveda L."/>
            <person name="Shimizu-Inatsugi R."/>
            <person name="Baeten J."/>
            <person name="Francoijs K.J."/>
            <person name="Nataraja K.N."/>
            <person name="Reddy Y.A.N."/>
            <person name="Phadnis S."/>
            <person name="Ravikumar R.L."/>
            <person name="Schlapbach R."/>
            <person name="Sreeman S.M."/>
            <person name="Shimizu K.K."/>
        </authorList>
    </citation>
    <scope>NUCLEOTIDE SEQUENCE</scope>
</reference>
<dbReference type="InterPro" id="IPR017441">
    <property type="entry name" value="Protein_kinase_ATP_BS"/>
</dbReference>
<dbReference type="GO" id="GO:0007166">
    <property type="term" value="P:cell surface receptor signaling pathway"/>
    <property type="evidence" value="ECO:0007669"/>
    <property type="project" value="InterPro"/>
</dbReference>
<name>A0AAV5EUR5_ELECO</name>
<feature type="domain" description="Protein kinase" evidence="2">
    <location>
        <begin position="191"/>
        <end position="302"/>
    </location>
</feature>
<keyword evidence="1" id="KW-0547">Nucleotide-binding</keyword>
<dbReference type="Gene3D" id="1.20.930.20">
    <property type="entry name" value="Adaptor protein Cbl, N-terminal domain"/>
    <property type="match status" value="1"/>
</dbReference>
<gene>
    <name evidence="3" type="primary">gb13696</name>
    <name evidence="3" type="ORF">PR202_gb13696</name>
</gene>
<dbReference type="SUPFAM" id="SSF56112">
    <property type="entry name" value="Protein kinase-like (PK-like)"/>
    <property type="match status" value="1"/>
</dbReference>
<proteinExistence type="predicted"/>
<dbReference type="InterPro" id="IPR045766">
    <property type="entry name" value="MCAfunc"/>
</dbReference>
<evidence type="ECO:0000259" key="2">
    <source>
        <dbReference type="PROSITE" id="PS50011"/>
    </source>
</evidence>
<dbReference type="FunFam" id="3.30.200.20:FF:000466">
    <property type="entry name" value="Putative LRR receptor-like serine/threonine-protein kinase"/>
    <property type="match status" value="1"/>
</dbReference>
<organism evidence="3 4">
    <name type="scientific">Eleusine coracana subsp. coracana</name>
    <dbReference type="NCBI Taxonomy" id="191504"/>
    <lineage>
        <taxon>Eukaryota</taxon>
        <taxon>Viridiplantae</taxon>
        <taxon>Streptophyta</taxon>
        <taxon>Embryophyta</taxon>
        <taxon>Tracheophyta</taxon>
        <taxon>Spermatophyta</taxon>
        <taxon>Magnoliopsida</taxon>
        <taxon>Liliopsida</taxon>
        <taxon>Poales</taxon>
        <taxon>Poaceae</taxon>
        <taxon>PACMAD clade</taxon>
        <taxon>Chloridoideae</taxon>
        <taxon>Cynodonteae</taxon>
        <taxon>Eleusininae</taxon>
        <taxon>Eleusine</taxon>
    </lineage>
</organism>
<dbReference type="InterPro" id="IPR011009">
    <property type="entry name" value="Kinase-like_dom_sf"/>
</dbReference>
<keyword evidence="4" id="KW-1185">Reference proteome</keyword>
<dbReference type="PANTHER" id="PTHR46604">
    <property type="entry name" value="PROTEIN MID1-COMPLEMENTING ACTIVITY 1"/>
    <property type="match status" value="1"/>
</dbReference>
<dbReference type="GO" id="GO:0005524">
    <property type="term" value="F:ATP binding"/>
    <property type="evidence" value="ECO:0007669"/>
    <property type="project" value="UniProtKB-UniRule"/>
</dbReference>
<dbReference type="InterPro" id="IPR036537">
    <property type="entry name" value="Adaptor_Cbl_N_dom_sf"/>
</dbReference>
<evidence type="ECO:0000313" key="4">
    <source>
        <dbReference type="Proteomes" id="UP001054889"/>
    </source>
</evidence>
<evidence type="ECO:0000256" key="1">
    <source>
        <dbReference type="PROSITE-ProRule" id="PRU10141"/>
    </source>
</evidence>